<protein>
    <submittedName>
        <fullName evidence="1">Uncharacterized protein</fullName>
    </submittedName>
</protein>
<dbReference type="EMBL" id="JBBNAG010000001">
    <property type="protein sequence ID" value="KAK9166566.1"/>
    <property type="molecule type" value="Genomic_DNA"/>
</dbReference>
<gene>
    <name evidence="1" type="ORF">Scep_001757</name>
</gene>
<organism evidence="1 2">
    <name type="scientific">Stephania cephalantha</name>
    <dbReference type="NCBI Taxonomy" id="152367"/>
    <lineage>
        <taxon>Eukaryota</taxon>
        <taxon>Viridiplantae</taxon>
        <taxon>Streptophyta</taxon>
        <taxon>Embryophyta</taxon>
        <taxon>Tracheophyta</taxon>
        <taxon>Spermatophyta</taxon>
        <taxon>Magnoliopsida</taxon>
        <taxon>Ranunculales</taxon>
        <taxon>Menispermaceae</taxon>
        <taxon>Menispermoideae</taxon>
        <taxon>Cissampelideae</taxon>
        <taxon>Stephania</taxon>
    </lineage>
</organism>
<accession>A0AAP0L8U2</accession>
<evidence type="ECO:0000313" key="1">
    <source>
        <dbReference type="EMBL" id="KAK9166566.1"/>
    </source>
</evidence>
<sequence>MNRISFRVVGTILGRIGLRNKEQELGQGFGKGNKDPRRVDSNVFWNLAEQMLELLNILQAQVATQAHVVLVAREVPIVTLAAQEE</sequence>
<name>A0AAP0L8U2_9MAGN</name>
<dbReference type="Proteomes" id="UP001419268">
    <property type="component" value="Unassembled WGS sequence"/>
</dbReference>
<comment type="caution">
    <text evidence="1">The sequence shown here is derived from an EMBL/GenBank/DDBJ whole genome shotgun (WGS) entry which is preliminary data.</text>
</comment>
<keyword evidence="2" id="KW-1185">Reference proteome</keyword>
<evidence type="ECO:0000313" key="2">
    <source>
        <dbReference type="Proteomes" id="UP001419268"/>
    </source>
</evidence>
<dbReference type="AlphaFoldDB" id="A0AAP0L8U2"/>
<reference evidence="1 2" key="1">
    <citation type="submission" date="2024-01" db="EMBL/GenBank/DDBJ databases">
        <title>Genome assemblies of Stephania.</title>
        <authorList>
            <person name="Yang L."/>
        </authorList>
    </citation>
    <scope>NUCLEOTIDE SEQUENCE [LARGE SCALE GENOMIC DNA]</scope>
    <source>
        <strain evidence="1">JXDWG</strain>
        <tissue evidence="1">Leaf</tissue>
    </source>
</reference>
<proteinExistence type="predicted"/>